<protein>
    <submittedName>
        <fullName evidence="1">Uncharacterized protein</fullName>
    </submittedName>
</protein>
<dbReference type="InterPro" id="IPR006311">
    <property type="entry name" value="TAT_signal"/>
</dbReference>
<sequence>MADIDRPEQTGISRRTVTKAMAWAVPVVAVTATAPLAAASCIPTAVLGPGSCKCPGQSTDLPWHYFLKICAGGTACPSGSAVLVITKVYTKAQSEVIWQGSEEVATGECVTVEGFADNSGHFLEIEYHIKGTTETLTAEVGAPPDCDKVEDSIGTCAAPPA</sequence>
<comment type="caution">
    <text evidence="1">The sequence shown here is derived from an EMBL/GenBank/DDBJ whole genome shotgun (WGS) entry which is preliminary data.</text>
</comment>
<evidence type="ECO:0000313" key="2">
    <source>
        <dbReference type="Proteomes" id="UP000636956"/>
    </source>
</evidence>
<reference evidence="1" key="1">
    <citation type="journal article" date="2014" name="Int. J. Syst. Evol. Microbiol.">
        <title>Complete genome sequence of Corynebacterium casei LMG S-19264T (=DSM 44701T), isolated from a smear-ripened cheese.</title>
        <authorList>
            <consortium name="US DOE Joint Genome Institute (JGI-PGF)"/>
            <person name="Walter F."/>
            <person name="Albersmeier A."/>
            <person name="Kalinowski J."/>
            <person name="Ruckert C."/>
        </authorList>
    </citation>
    <scope>NUCLEOTIDE SEQUENCE</scope>
    <source>
        <strain evidence="1">CGMCC 1.8984</strain>
    </source>
</reference>
<dbReference type="AlphaFoldDB" id="A0A917PSS0"/>
<proteinExistence type="predicted"/>
<dbReference type="EMBL" id="BMMD01000022">
    <property type="protein sequence ID" value="GGJ90413.1"/>
    <property type="molecule type" value="Genomic_DNA"/>
</dbReference>
<dbReference type="Proteomes" id="UP000636956">
    <property type="component" value="Unassembled WGS sequence"/>
</dbReference>
<accession>A0A917PSS0</accession>
<reference evidence="1" key="2">
    <citation type="submission" date="2020-09" db="EMBL/GenBank/DDBJ databases">
        <authorList>
            <person name="Sun Q."/>
            <person name="Zhou Y."/>
        </authorList>
    </citation>
    <scope>NUCLEOTIDE SEQUENCE</scope>
    <source>
        <strain evidence="1">CGMCC 1.8984</strain>
    </source>
</reference>
<dbReference type="PROSITE" id="PS51318">
    <property type="entry name" value="TAT"/>
    <property type="match status" value="1"/>
</dbReference>
<dbReference type="RefSeq" id="WP_188744334.1">
    <property type="nucleotide sequence ID" value="NZ_BAABFW010000012.1"/>
</dbReference>
<organism evidence="1 2">
    <name type="scientific">Agromyces bauzanensis</name>
    <dbReference type="NCBI Taxonomy" id="1308924"/>
    <lineage>
        <taxon>Bacteria</taxon>
        <taxon>Bacillati</taxon>
        <taxon>Actinomycetota</taxon>
        <taxon>Actinomycetes</taxon>
        <taxon>Micrococcales</taxon>
        <taxon>Microbacteriaceae</taxon>
        <taxon>Agromyces</taxon>
    </lineage>
</organism>
<keyword evidence="2" id="KW-1185">Reference proteome</keyword>
<gene>
    <name evidence="1" type="ORF">GCM10011372_31210</name>
</gene>
<evidence type="ECO:0000313" key="1">
    <source>
        <dbReference type="EMBL" id="GGJ90413.1"/>
    </source>
</evidence>
<name>A0A917PSS0_9MICO</name>